<gene>
    <name evidence="2" type="ordered locus">RGE_22490</name>
</gene>
<dbReference type="EMBL" id="AP012320">
    <property type="protein sequence ID" value="BAL95590.1"/>
    <property type="molecule type" value="Genomic_DNA"/>
</dbReference>
<accession>I0HRF3</accession>
<feature type="transmembrane region" description="Helical" evidence="1">
    <location>
        <begin position="40"/>
        <end position="59"/>
    </location>
</feature>
<protein>
    <submittedName>
        <fullName evidence="2">Uncharacterized protein</fullName>
    </submittedName>
</protein>
<dbReference type="KEGG" id="rge:RGE_22490"/>
<keyword evidence="3" id="KW-1185">Reference proteome</keyword>
<dbReference type="AlphaFoldDB" id="I0HRF3"/>
<name>I0HRF3_RUBGI</name>
<dbReference type="Proteomes" id="UP000007883">
    <property type="component" value="Chromosome"/>
</dbReference>
<sequence>MAHDLRHHANNALGAAVVLAMALAGTLEVDPAAEQPVTTPLRWLLGVGMLFAVVLHLLLRRRAGREPGRSEP</sequence>
<dbReference type="HOGENOM" id="CLU_2719848_0_0_4"/>
<keyword evidence="1" id="KW-0812">Transmembrane</keyword>
<evidence type="ECO:0000313" key="3">
    <source>
        <dbReference type="Proteomes" id="UP000007883"/>
    </source>
</evidence>
<keyword evidence="1" id="KW-1133">Transmembrane helix</keyword>
<dbReference type="PATRIC" id="fig|983917.3.peg.2177"/>
<dbReference type="STRING" id="983917.RGE_22490"/>
<evidence type="ECO:0000313" key="2">
    <source>
        <dbReference type="EMBL" id="BAL95590.1"/>
    </source>
</evidence>
<keyword evidence="1" id="KW-0472">Membrane</keyword>
<organism evidence="2 3">
    <name type="scientific">Rubrivivax gelatinosus (strain NBRC 100245 / IL144)</name>
    <dbReference type="NCBI Taxonomy" id="983917"/>
    <lineage>
        <taxon>Bacteria</taxon>
        <taxon>Pseudomonadati</taxon>
        <taxon>Pseudomonadota</taxon>
        <taxon>Betaproteobacteria</taxon>
        <taxon>Burkholderiales</taxon>
        <taxon>Sphaerotilaceae</taxon>
        <taxon>Rubrivivax</taxon>
    </lineage>
</organism>
<evidence type="ECO:0000256" key="1">
    <source>
        <dbReference type="SAM" id="Phobius"/>
    </source>
</evidence>
<reference evidence="2 3" key="1">
    <citation type="journal article" date="2012" name="J. Bacteriol.">
        <title>Complete genome sequence of phototrophic betaproteobacterium Rubrivivax gelatinosus IL144.</title>
        <authorList>
            <person name="Nagashima S."/>
            <person name="Kamimura A."/>
            <person name="Shimizu T."/>
            <person name="Nakamura-isaki S."/>
            <person name="Aono E."/>
            <person name="Sakamoto K."/>
            <person name="Ichikawa N."/>
            <person name="Nakazawa H."/>
            <person name="Sekine M."/>
            <person name="Yamazaki S."/>
            <person name="Fujita N."/>
            <person name="Shimada K."/>
            <person name="Hanada S."/>
            <person name="Nagashima K.V.P."/>
        </authorList>
    </citation>
    <scope>NUCLEOTIDE SEQUENCE [LARGE SCALE GENOMIC DNA]</scope>
    <source>
        <strain evidence="3">NBRC 100245 / IL144</strain>
    </source>
</reference>
<proteinExistence type="predicted"/>